<feature type="transmembrane region" description="Helical" evidence="7">
    <location>
        <begin position="144"/>
        <end position="166"/>
    </location>
</feature>
<comment type="caution">
    <text evidence="9">The sequence shown here is derived from an EMBL/GenBank/DDBJ whole genome shotgun (WGS) entry which is preliminary data.</text>
</comment>
<feature type="compositionally biased region" description="Basic and acidic residues" evidence="6">
    <location>
        <begin position="96"/>
        <end position="120"/>
    </location>
</feature>
<dbReference type="Proteomes" id="UP001642464">
    <property type="component" value="Unassembled WGS sequence"/>
</dbReference>
<dbReference type="Gene3D" id="1.10.238.10">
    <property type="entry name" value="EF-hand"/>
    <property type="match status" value="1"/>
</dbReference>
<proteinExistence type="predicted"/>
<dbReference type="PANTHER" id="PTHR10037:SF62">
    <property type="entry name" value="SODIUM CHANNEL PROTEIN 60E"/>
    <property type="match status" value="1"/>
</dbReference>
<protein>
    <recommendedName>
        <fullName evidence="8">Ion transport domain-containing protein</fullName>
    </recommendedName>
</protein>
<keyword evidence="5 7" id="KW-0472">Membrane</keyword>
<evidence type="ECO:0000256" key="7">
    <source>
        <dbReference type="SAM" id="Phobius"/>
    </source>
</evidence>
<feature type="transmembrane region" description="Helical" evidence="7">
    <location>
        <begin position="374"/>
        <end position="397"/>
    </location>
</feature>
<accession>A0ABP0M8P7</accession>
<evidence type="ECO:0000256" key="5">
    <source>
        <dbReference type="ARBA" id="ARBA00023136"/>
    </source>
</evidence>
<evidence type="ECO:0000256" key="1">
    <source>
        <dbReference type="ARBA" id="ARBA00004141"/>
    </source>
</evidence>
<dbReference type="InterPro" id="IPR005821">
    <property type="entry name" value="Ion_trans_dom"/>
</dbReference>
<gene>
    <name evidence="9" type="ORF">SCF082_LOCUS26760</name>
</gene>
<evidence type="ECO:0000256" key="3">
    <source>
        <dbReference type="ARBA" id="ARBA00022837"/>
    </source>
</evidence>
<dbReference type="SUPFAM" id="SSF81324">
    <property type="entry name" value="Voltage-gated potassium channels"/>
    <property type="match status" value="1"/>
</dbReference>
<evidence type="ECO:0000313" key="9">
    <source>
        <dbReference type="EMBL" id="CAK9047879.1"/>
    </source>
</evidence>
<dbReference type="PROSITE" id="PS00018">
    <property type="entry name" value="EF_HAND_1"/>
    <property type="match status" value="1"/>
</dbReference>
<dbReference type="InterPro" id="IPR011992">
    <property type="entry name" value="EF-hand-dom_pair"/>
</dbReference>
<dbReference type="Gene3D" id="1.10.287.70">
    <property type="match status" value="1"/>
</dbReference>
<keyword evidence="10" id="KW-1185">Reference proteome</keyword>
<evidence type="ECO:0000313" key="10">
    <source>
        <dbReference type="Proteomes" id="UP001642464"/>
    </source>
</evidence>
<dbReference type="InterPro" id="IPR043203">
    <property type="entry name" value="VGCC_Ca_Na"/>
</dbReference>
<feature type="transmembrane region" description="Helical" evidence="7">
    <location>
        <begin position="297"/>
        <end position="324"/>
    </location>
</feature>
<keyword evidence="3" id="KW-0106">Calcium</keyword>
<evidence type="ECO:0000259" key="8">
    <source>
        <dbReference type="Pfam" id="PF00520"/>
    </source>
</evidence>
<keyword evidence="2 7" id="KW-0812">Transmembrane</keyword>
<keyword evidence="4 7" id="KW-1133">Transmembrane helix</keyword>
<dbReference type="Pfam" id="PF00520">
    <property type="entry name" value="Ion_trans"/>
    <property type="match status" value="1"/>
</dbReference>
<evidence type="ECO:0000256" key="4">
    <source>
        <dbReference type="ARBA" id="ARBA00022989"/>
    </source>
</evidence>
<evidence type="ECO:0000256" key="6">
    <source>
        <dbReference type="SAM" id="MobiDB-lite"/>
    </source>
</evidence>
<feature type="domain" description="Ion transport" evidence="8">
    <location>
        <begin position="151"/>
        <end position="402"/>
    </location>
</feature>
<name>A0ABP0M8P7_9DINO</name>
<feature type="transmembrane region" description="Helical" evidence="7">
    <location>
        <begin position="201"/>
        <end position="219"/>
    </location>
</feature>
<dbReference type="PANTHER" id="PTHR10037">
    <property type="entry name" value="VOLTAGE-GATED CATION CHANNEL CALCIUM AND SODIUM"/>
    <property type="match status" value="1"/>
</dbReference>
<organism evidence="9 10">
    <name type="scientific">Durusdinium trenchii</name>
    <dbReference type="NCBI Taxonomy" id="1381693"/>
    <lineage>
        <taxon>Eukaryota</taxon>
        <taxon>Sar</taxon>
        <taxon>Alveolata</taxon>
        <taxon>Dinophyceae</taxon>
        <taxon>Suessiales</taxon>
        <taxon>Symbiodiniaceae</taxon>
        <taxon>Durusdinium</taxon>
    </lineage>
</organism>
<evidence type="ECO:0000256" key="2">
    <source>
        <dbReference type="ARBA" id="ARBA00022692"/>
    </source>
</evidence>
<comment type="subcellular location">
    <subcellularLocation>
        <location evidence="1">Membrane</location>
        <topology evidence="1">Multi-pass membrane protein</topology>
    </subcellularLocation>
</comment>
<feature type="region of interest" description="Disordered" evidence="6">
    <location>
        <begin position="95"/>
        <end position="125"/>
    </location>
</feature>
<reference evidence="9 10" key="1">
    <citation type="submission" date="2024-02" db="EMBL/GenBank/DDBJ databases">
        <authorList>
            <person name="Chen Y."/>
            <person name="Shah S."/>
            <person name="Dougan E. K."/>
            <person name="Thang M."/>
            <person name="Chan C."/>
        </authorList>
    </citation>
    <scope>NUCLEOTIDE SEQUENCE [LARGE SCALE GENOMIC DNA]</scope>
</reference>
<dbReference type="EMBL" id="CAXAMM010020446">
    <property type="protein sequence ID" value="CAK9047879.1"/>
    <property type="molecule type" value="Genomic_DNA"/>
</dbReference>
<dbReference type="InterPro" id="IPR018247">
    <property type="entry name" value="EF_Hand_1_Ca_BS"/>
</dbReference>
<dbReference type="SUPFAM" id="SSF47473">
    <property type="entry name" value="EF-hand"/>
    <property type="match status" value="1"/>
</dbReference>
<dbReference type="InterPro" id="IPR027359">
    <property type="entry name" value="Volt_channel_dom_sf"/>
</dbReference>
<dbReference type="Gene3D" id="1.20.120.350">
    <property type="entry name" value="Voltage-gated potassium channels. Chain C"/>
    <property type="match status" value="1"/>
</dbReference>
<sequence length="552" mass="63646">METEDIFQWLARELAQERVELEARHGTLLKELSRRLGPGSPKGPLSALEVIRLADMAEQPTQSETEDLNCENIHHAESGPGLAAVEASLVQELDEELHKEEQEAREQEKKKDKLHKKEQSELSNTLRRKSQVAKYAEQSWLKPLWITQSAAFELTFALCILFHAALMAGELQYRAMDVGFHINYEHYTIKSHEAFPGMKEFFDVCEWIFGILFWIEAILKLMSLRNAFFKEMWNCFDFLLCVLWVVDRALQNMPFDTSMLRLLRLARLLRLVKLARTVQGFDALAVMTTSLQGSVQALIWVAVLLILVQMTFALLLSQVLLFYIEDDSQELDDRKAVFEYFGNFTRAMLTMFEITLGNWPPVARLLQEKVSPYFVIFSIGHKIIFGFACLAVINGVFMQETFKVAQQDDQIMLRTVETKRQAHRRKMQMFFQHANDDDDNILSIEEWKEVINEEKVKHWFAAQGLSISDPELLWKILDTSGDRQLDLEELIQGTARLQGFAKSLDLAVLTLEQRSLQTQTKEIRQSVEMIRQQVGMLLRTSIDASSTPGVRC</sequence>